<evidence type="ECO:0000313" key="1">
    <source>
        <dbReference type="EMBL" id="BCL20519.1"/>
    </source>
</evidence>
<gene>
    <name evidence="1" type="ORF">GCM10017668_23620</name>
</gene>
<proteinExistence type="predicted"/>
<organism evidence="1 2">
    <name type="scientific">Streptomyces tuirus</name>
    <dbReference type="NCBI Taxonomy" id="68278"/>
    <lineage>
        <taxon>Bacteria</taxon>
        <taxon>Bacillati</taxon>
        <taxon>Actinomycetota</taxon>
        <taxon>Actinomycetes</taxon>
        <taxon>Kitasatosporales</taxon>
        <taxon>Streptomycetaceae</taxon>
        <taxon>Streptomyces</taxon>
    </lineage>
</organism>
<accession>A0A7G1NCI4</accession>
<dbReference type="InterPro" id="IPR017642">
    <property type="entry name" value="DNA_S_mod_DndB"/>
</dbReference>
<protein>
    <recommendedName>
        <fullName evidence="3">DGQHR domain-containing protein</fullName>
    </recommendedName>
</protein>
<dbReference type="NCBIfam" id="TIGR03187">
    <property type="entry name" value="DGQHR"/>
    <property type="match status" value="1"/>
</dbReference>
<dbReference type="InterPro" id="IPR017601">
    <property type="entry name" value="DGQHR-contain_dom"/>
</dbReference>
<evidence type="ECO:0008006" key="3">
    <source>
        <dbReference type="Google" id="ProtNLM"/>
    </source>
</evidence>
<dbReference type="Pfam" id="PF14072">
    <property type="entry name" value="DndB"/>
    <property type="match status" value="1"/>
</dbReference>
<dbReference type="Proteomes" id="UP000516373">
    <property type="component" value="Chromosome"/>
</dbReference>
<name>A0A7G1NCI4_9ACTN</name>
<dbReference type="KEGG" id="stui:GCM10017668_23620"/>
<dbReference type="EMBL" id="AP023439">
    <property type="protein sequence ID" value="BCL20519.1"/>
    <property type="molecule type" value="Genomic_DNA"/>
</dbReference>
<dbReference type="CDD" id="cd16412">
    <property type="entry name" value="dndB"/>
    <property type="match status" value="1"/>
</dbReference>
<dbReference type="AlphaFoldDB" id="A0A7G1NCI4"/>
<evidence type="ECO:0000313" key="2">
    <source>
        <dbReference type="Proteomes" id="UP000516373"/>
    </source>
</evidence>
<sequence>MLKGGTLPKIHIPVIGYMQGGRQMMTTAMSAPDLVTMVTKPAAWNPVKTDAHGNRPRDTAHLKGIVKYLEDEEHFVLGAAVLYLTSKEASFTPHAIPGVTTEYDAAQVGLLSVDIGAKFDIGDGQHRIGAYEDIVQSRDDDDPIIERLKDSGQPLIIVIEDDHKRRAQDFADLQRNVKAPTQSLGQSMDRRQPINRELSDLFDTIPVFEDRVEYLKDNPGKLSAKLFSFKTVRYVSGLLLVGNKYRTPTTMDKAVNARFEGDSATEARAELIAFWTALGEMARFADVIEGEVKGAELREATYLLSAGVLYAIAFAVYTANGVASLMTDSADADLKEKIENTIPLAIRALDDVDFARIPEEKIKKATADEPLTEDDSIFVGTLIEPATGKLAAGRTAWEGAGMKLLRAILDNDELSFLRQ</sequence>
<reference evidence="1 2" key="1">
    <citation type="journal article" date="2014" name="Int. J. Syst. Evol. Microbiol.">
        <title>Complete genome sequence of Corynebacterium casei LMG S-19264T (=DSM 44701T), isolated from a smear-ripened cheese.</title>
        <authorList>
            <consortium name="US DOE Joint Genome Institute (JGI-PGF)"/>
            <person name="Walter F."/>
            <person name="Albersmeier A."/>
            <person name="Kalinowski J."/>
            <person name="Ruckert C."/>
        </authorList>
    </citation>
    <scope>NUCLEOTIDE SEQUENCE [LARGE SCALE GENOMIC DNA]</scope>
    <source>
        <strain evidence="1 2">JCM 4255</strain>
    </source>
</reference>